<evidence type="ECO:0000313" key="2">
    <source>
        <dbReference type="Proteomes" id="UP001497516"/>
    </source>
</evidence>
<organism evidence="1 2">
    <name type="scientific">Linum trigynum</name>
    <dbReference type="NCBI Taxonomy" id="586398"/>
    <lineage>
        <taxon>Eukaryota</taxon>
        <taxon>Viridiplantae</taxon>
        <taxon>Streptophyta</taxon>
        <taxon>Embryophyta</taxon>
        <taxon>Tracheophyta</taxon>
        <taxon>Spermatophyta</taxon>
        <taxon>Magnoliopsida</taxon>
        <taxon>eudicotyledons</taxon>
        <taxon>Gunneridae</taxon>
        <taxon>Pentapetalae</taxon>
        <taxon>rosids</taxon>
        <taxon>fabids</taxon>
        <taxon>Malpighiales</taxon>
        <taxon>Linaceae</taxon>
        <taxon>Linum</taxon>
    </lineage>
</organism>
<dbReference type="AlphaFoldDB" id="A0AAV2EA20"/>
<keyword evidence="2" id="KW-1185">Reference proteome</keyword>
<protein>
    <submittedName>
        <fullName evidence="1">Uncharacterized protein</fullName>
    </submittedName>
</protein>
<dbReference type="EMBL" id="OZ034817">
    <property type="protein sequence ID" value="CAL1382649.1"/>
    <property type="molecule type" value="Genomic_DNA"/>
</dbReference>
<sequence>MLYGKLKMAMVEIWFVKPTLELNSRSMDLIRVQKLPRHEIGMFFYQGNELDERMEIWKASNGWHDVTTKVVLLEAYFCVKKESLSPNFETFLE</sequence>
<evidence type="ECO:0000313" key="1">
    <source>
        <dbReference type="EMBL" id="CAL1382649.1"/>
    </source>
</evidence>
<proteinExistence type="predicted"/>
<reference evidence="1 2" key="1">
    <citation type="submission" date="2024-04" db="EMBL/GenBank/DDBJ databases">
        <authorList>
            <person name="Fracassetti M."/>
        </authorList>
    </citation>
    <scope>NUCLEOTIDE SEQUENCE [LARGE SCALE GENOMIC DNA]</scope>
</reference>
<name>A0AAV2EA20_9ROSI</name>
<gene>
    <name evidence="1" type="ORF">LTRI10_LOCUS23964</name>
</gene>
<accession>A0AAV2EA20</accession>
<dbReference type="Proteomes" id="UP001497516">
    <property type="component" value="Chromosome 4"/>
</dbReference>